<dbReference type="Gene3D" id="3.50.50.60">
    <property type="entry name" value="FAD/NAD(P)-binding domain"/>
    <property type="match status" value="1"/>
</dbReference>
<keyword evidence="4" id="KW-0411">Iron-sulfur</keyword>
<dbReference type="InterPro" id="IPR036922">
    <property type="entry name" value="Rieske_2Fe-2S_sf"/>
</dbReference>
<keyword evidence="2" id="KW-0479">Metal-binding</keyword>
<dbReference type="SUPFAM" id="SSF51971">
    <property type="entry name" value="Nucleotide-binding domain"/>
    <property type="match status" value="1"/>
</dbReference>
<dbReference type="InterPro" id="IPR006076">
    <property type="entry name" value="FAD-dep_OxRdtase"/>
</dbReference>
<feature type="region of interest" description="Disordered" evidence="6">
    <location>
        <begin position="514"/>
        <end position="556"/>
    </location>
</feature>
<evidence type="ECO:0000256" key="2">
    <source>
        <dbReference type="ARBA" id="ARBA00022723"/>
    </source>
</evidence>
<gene>
    <name evidence="8" type="ORF">M1O15_18055</name>
</gene>
<evidence type="ECO:0000256" key="1">
    <source>
        <dbReference type="ARBA" id="ARBA00022714"/>
    </source>
</evidence>
<evidence type="ECO:0000256" key="3">
    <source>
        <dbReference type="ARBA" id="ARBA00023004"/>
    </source>
</evidence>
<evidence type="ECO:0000256" key="4">
    <source>
        <dbReference type="ARBA" id="ARBA00023014"/>
    </source>
</evidence>
<dbReference type="RefSeq" id="WP_248634966.1">
    <property type="nucleotide sequence ID" value="NZ_JALPTH010000017.1"/>
</dbReference>
<evidence type="ECO:0000313" key="8">
    <source>
        <dbReference type="EMBL" id="MCK8679260.1"/>
    </source>
</evidence>
<dbReference type="Gene3D" id="3.30.9.10">
    <property type="entry name" value="D-Amino Acid Oxidase, subunit A, domain 2"/>
    <property type="match status" value="1"/>
</dbReference>
<dbReference type="SUPFAM" id="SSF50022">
    <property type="entry name" value="ISP domain"/>
    <property type="match status" value="1"/>
</dbReference>
<evidence type="ECO:0000256" key="5">
    <source>
        <dbReference type="ARBA" id="ARBA00023157"/>
    </source>
</evidence>
<dbReference type="EMBL" id="JALPTH010000017">
    <property type="protein sequence ID" value="MCK8679260.1"/>
    <property type="molecule type" value="Genomic_DNA"/>
</dbReference>
<dbReference type="InterPro" id="IPR017941">
    <property type="entry name" value="Rieske_2Fe-2S"/>
</dbReference>
<feature type="domain" description="Rieske" evidence="7">
    <location>
        <begin position="433"/>
        <end position="527"/>
    </location>
</feature>
<dbReference type="Pfam" id="PF01266">
    <property type="entry name" value="DAO"/>
    <property type="match status" value="1"/>
</dbReference>
<protein>
    <submittedName>
        <fullName evidence="8">FAD-dependent oxidoreductase</fullName>
    </submittedName>
</protein>
<feature type="compositionally biased region" description="Gly residues" evidence="6">
    <location>
        <begin position="546"/>
        <end position="556"/>
    </location>
</feature>
<dbReference type="Gene3D" id="2.102.10.10">
    <property type="entry name" value="Rieske [2Fe-2S] iron-sulphur domain"/>
    <property type="match status" value="1"/>
</dbReference>
<dbReference type="PRINTS" id="PR00162">
    <property type="entry name" value="RIESKE"/>
</dbReference>
<dbReference type="PANTHER" id="PTHR13847:SF274">
    <property type="entry name" value="RIESKE 2FE-2S IRON-SULFUR PROTEIN YHFW-RELATED"/>
    <property type="match status" value="1"/>
</dbReference>
<dbReference type="Proteomes" id="UP001522868">
    <property type="component" value="Unassembled WGS sequence"/>
</dbReference>
<keyword evidence="3" id="KW-0408">Iron</keyword>
<accession>A0ABT0ID78</accession>
<feature type="region of interest" description="Disordered" evidence="6">
    <location>
        <begin position="1"/>
        <end position="32"/>
    </location>
</feature>
<proteinExistence type="predicted"/>
<keyword evidence="9" id="KW-1185">Reference proteome</keyword>
<evidence type="ECO:0000256" key="6">
    <source>
        <dbReference type="SAM" id="MobiDB-lite"/>
    </source>
</evidence>
<keyword evidence="5" id="KW-1015">Disulfide bond</keyword>
<dbReference type="PROSITE" id="PS51296">
    <property type="entry name" value="RIESKE"/>
    <property type="match status" value="1"/>
</dbReference>
<dbReference type="Pfam" id="PF00355">
    <property type="entry name" value="Rieske"/>
    <property type="match status" value="1"/>
</dbReference>
<comment type="caution">
    <text evidence="8">The sequence shown here is derived from an EMBL/GenBank/DDBJ whole genome shotgun (WGS) entry which is preliminary data.</text>
</comment>
<dbReference type="InterPro" id="IPR036188">
    <property type="entry name" value="FAD/NAD-bd_sf"/>
</dbReference>
<dbReference type="InterPro" id="IPR005805">
    <property type="entry name" value="Rieske_Fe-S_prot_C"/>
</dbReference>
<evidence type="ECO:0000259" key="7">
    <source>
        <dbReference type="PROSITE" id="PS51296"/>
    </source>
</evidence>
<dbReference type="PANTHER" id="PTHR13847">
    <property type="entry name" value="SARCOSINE DEHYDROGENASE-RELATED"/>
    <property type="match status" value="1"/>
</dbReference>
<organism evidence="8 9">
    <name type="scientific">Streptomyces lichenis</name>
    <dbReference type="NCBI Taxonomy" id="2306967"/>
    <lineage>
        <taxon>Bacteria</taxon>
        <taxon>Bacillati</taxon>
        <taxon>Actinomycetota</taxon>
        <taxon>Actinomycetes</taxon>
        <taxon>Kitasatosporales</taxon>
        <taxon>Streptomycetaceae</taxon>
        <taxon>Streptomyces</taxon>
    </lineage>
</organism>
<sequence length="556" mass="58617">MGLESASGSGSGSPGDLGSLWMEYAPGPDRPPLDGPVEADVAVVGGGVAGLCTAWELARAGRSVVLLEADRVAAGVTGYTSAKVSALHGAVYSRIREVHGARGARLYGRSQQLAVERVAAVSEELGIDCDLERVPAYTWTEDPERLDDFRDEADAARAAGLAASFTTETPLPFPVVAAVRVEDQAQFHPRKYLLGLAADLEVLGGRIFERTRVTGLKEGSPCEVQTAEGHRVRARDVVVATHYPVFDRALLFSRLEVRRELVVAGPVPAAVDPGGAFLTPEGGTRSVRTAPLDPGRRLLIVTGEKFTPGAVGAGEVAERFERLADWARERFGEVPITHRWATQDNWTTDSVPYVGRLHAASRHAYVATGFAGWGMSGGVMAGALLADRIRGREPAWSSLYDPVRLHPVREAPAMLRLQAKVAKHFVGDRFASGHADAVDQIPPGGGAVVRVGGRRLAVHRDEAGALHAVSARCTHLGCLVRFNDEERAWECPCHGSRFGVDGCVLQGPAVRPLERAETRAESPAAGPEVPVGDGGSGSASDSGSVSGQGGTGGGAR</sequence>
<reference evidence="8 9" key="1">
    <citation type="submission" date="2022-04" db="EMBL/GenBank/DDBJ databases">
        <title>Streptomyces sp. nov. LCR6-01 isolated from Lichen of Dirinaria sp.</title>
        <authorList>
            <person name="Kanchanasin P."/>
            <person name="Tanasupawat S."/>
            <person name="Phongsopitanun W."/>
        </authorList>
    </citation>
    <scope>NUCLEOTIDE SEQUENCE [LARGE SCALE GENOMIC DNA]</scope>
    <source>
        <strain evidence="8 9">LCR6-01</strain>
    </source>
</reference>
<name>A0ABT0ID78_9ACTN</name>
<evidence type="ECO:0000313" key="9">
    <source>
        <dbReference type="Proteomes" id="UP001522868"/>
    </source>
</evidence>
<keyword evidence="1" id="KW-0001">2Fe-2S</keyword>